<evidence type="ECO:0000256" key="4">
    <source>
        <dbReference type="ARBA" id="ARBA00022833"/>
    </source>
</evidence>
<feature type="compositionally biased region" description="Basic and acidic residues" evidence="7">
    <location>
        <begin position="104"/>
        <end position="138"/>
    </location>
</feature>
<evidence type="ECO:0000313" key="11">
    <source>
        <dbReference type="Proteomes" id="UP001059041"/>
    </source>
</evidence>
<feature type="compositionally biased region" description="Acidic residues" evidence="7">
    <location>
        <begin position="443"/>
        <end position="466"/>
    </location>
</feature>
<gene>
    <name evidence="10" type="ORF">IRJ41_007385</name>
</gene>
<name>A0A9W8C9R9_TRIRA</name>
<feature type="compositionally biased region" description="Low complexity" evidence="7">
    <location>
        <begin position="186"/>
        <end position="201"/>
    </location>
</feature>
<dbReference type="PROSITE" id="PS50171">
    <property type="entry name" value="ZF_MATRIN"/>
    <property type="match status" value="1"/>
</dbReference>
<dbReference type="InterPro" id="IPR012677">
    <property type="entry name" value="Nucleotide-bd_a/b_plait_sf"/>
</dbReference>
<dbReference type="AlphaFoldDB" id="A0A9W8C9R9"/>
<dbReference type="SUPFAM" id="SSF57667">
    <property type="entry name" value="beta-beta-alpha zinc fingers"/>
    <property type="match status" value="1"/>
</dbReference>
<dbReference type="Proteomes" id="UP001059041">
    <property type="component" value="Linkage Group LG2"/>
</dbReference>
<evidence type="ECO:0000256" key="1">
    <source>
        <dbReference type="ARBA" id="ARBA00004123"/>
    </source>
</evidence>
<dbReference type="Gene3D" id="3.30.70.330">
    <property type="match status" value="4"/>
</dbReference>
<dbReference type="InterPro" id="IPR035979">
    <property type="entry name" value="RBD_domain_sf"/>
</dbReference>
<keyword evidence="3" id="KW-0863">Zinc-finger</keyword>
<feature type="region of interest" description="Disordered" evidence="7">
    <location>
        <begin position="733"/>
        <end position="758"/>
    </location>
</feature>
<comment type="subcellular location">
    <subcellularLocation>
        <location evidence="1">Nucleus</location>
    </subcellularLocation>
</comment>
<dbReference type="GO" id="GO:0003723">
    <property type="term" value="F:RNA binding"/>
    <property type="evidence" value="ECO:0007669"/>
    <property type="project" value="UniProtKB-UniRule"/>
</dbReference>
<keyword evidence="5" id="KW-0539">Nucleus</keyword>
<dbReference type="SUPFAM" id="SSF54928">
    <property type="entry name" value="RNA-binding domain, RBD"/>
    <property type="match status" value="3"/>
</dbReference>
<feature type="domain" description="RRM" evidence="8">
    <location>
        <begin position="629"/>
        <end position="709"/>
    </location>
</feature>
<comment type="caution">
    <text evidence="10">The sequence shown here is derived from an EMBL/GenBank/DDBJ whole genome shotgun (WGS) entry which is preliminary data.</text>
</comment>
<dbReference type="InterPro" id="IPR036236">
    <property type="entry name" value="Znf_C2H2_sf"/>
</dbReference>
<accession>A0A9W8C9R9</accession>
<dbReference type="EMBL" id="JAFHDT010000002">
    <property type="protein sequence ID" value="KAI7812696.1"/>
    <property type="molecule type" value="Genomic_DNA"/>
</dbReference>
<evidence type="ECO:0000256" key="3">
    <source>
        <dbReference type="ARBA" id="ARBA00022771"/>
    </source>
</evidence>
<dbReference type="SMART" id="SM00451">
    <property type="entry name" value="ZnF_U1"/>
    <property type="match status" value="2"/>
</dbReference>
<keyword evidence="6" id="KW-0694">RNA-binding</keyword>
<evidence type="ECO:0000256" key="7">
    <source>
        <dbReference type="SAM" id="MobiDB-lite"/>
    </source>
</evidence>
<proteinExistence type="predicted"/>
<dbReference type="GO" id="GO:0008270">
    <property type="term" value="F:zinc ion binding"/>
    <property type="evidence" value="ECO:0007669"/>
    <property type="project" value="UniProtKB-KW"/>
</dbReference>
<feature type="region of interest" description="Disordered" evidence="7">
    <location>
        <begin position="396"/>
        <end position="513"/>
    </location>
</feature>
<feature type="compositionally biased region" description="Basic and acidic residues" evidence="7">
    <location>
        <begin position="491"/>
        <end position="500"/>
    </location>
</feature>
<evidence type="ECO:0000256" key="6">
    <source>
        <dbReference type="PROSITE-ProRule" id="PRU00176"/>
    </source>
</evidence>
<evidence type="ECO:0000256" key="5">
    <source>
        <dbReference type="ARBA" id="ARBA00023242"/>
    </source>
</evidence>
<feature type="region of interest" description="Disordered" evidence="7">
    <location>
        <begin position="65"/>
        <end position="142"/>
    </location>
</feature>
<protein>
    <recommendedName>
        <fullName evidence="12">Matrin-3</fullName>
    </recommendedName>
</protein>
<dbReference type="InterPro" id="IPR000504">
    <property type="entry name" value="RRM_dom"/>
</dbReference>
<organism evidence="10 11">
    <name type="scientific">Triplophysa rosa</name>
    <name type="common">Cave loach</name>
    <dbReference type="NCBI Taxonomy" id="992332"/>
    <lineage>
        <taxon>Eukaryota</taxon>
        <taxon>Metazoa</taxon>
        <taxon>Chordata</taxon>
        <taxon>Craniata</taxon>
        <taxon>Vertebrata</taxon>
        <taxon>Euteleostomi</taxon>
        <taxon>Actinopterygii</taxon>
        <taxon>Neopterygii</taxon>
        <taxon>Teleostei</taxon>
        <taxon>Ostariophysi</taxon>
        <taxon>Cypriniformes</taxon>
        <taxon>Nemacheilidae</taxon>
        <taxon>Triplophysa</taxon>
    </lineage>
</organism>
<feature type="region of interest" description="Disordered" evidence="7">
    <location>
        <begin position="178"/>
        <end position="221"/>
    </location>
</feature>
<dbReference type="PANTHER" id="PTHR15592">
    <property type="entry name" value="MATRIN 3/NUCLEAR PROTEIN 220-RELATED"/>
    <property type="match status" value="1"/>
</dbReference>
<dbReference type="PROSITE" id="PS50102">
    <property type="entry name" value="RRM"/>
    <property type="match status" value="1"/>
</dbReference>
<feature type="compositionally biased region" description="Acidic residues" evidence="7">
    <location>
        <begin position="501"/>
        <end position="513"/>
    </location>
</feature>
<feature type="compositionally biased region" description="Low complexity" evidence="7">
    <location>
        <begin position="744"/>
        <end position="757"/>
    </location>
</feature>
<evidence type="ECO:0000256" key="2">
    <source>
        <dbReference type="ARBA" id="ARBA00022723"/>
    </source>
</evidence>
<keyword evidence="11" id="KW-1185">Reference proteome</keyword>
<sequence>MESVSGEDAGETETINVQSLYATLGLSQEDVDALAQIPESEISVETLPYLIMQLKAKRANKISAATDTDYRNKPRNSQEKLDTPESRTGDGRKSPPPSSSRRCGSYDHEHYGKGEGHRSTGEKRDSRCRMSSHERQSGDDVAVEAEVAGVPTEFPHKCSLCKCVVNSLKTWKEHLLGVRHKKRESSQSSRSSQPPKRPYSSHPVPGDPSQSTTLDHFHPPKPKTRVVVAKFPMGAVSVEELLVLGRPFGTIIKHLVFPAKGFLEFSSHKEAQSMISHYQMKPAFVKENRVTLYLSPTVEGVHSPPKFDEPLPKRAKRPTPPTVVCFSHLPPGDVEDEVLKLVVMFGRVRQSKFMDCKALVEMVNWRDADIMVKYYYINPLRMQGKSVKVNMTNITSLHKESSPDRPSRKSDSSTSSKSRDESSNSKEKGDGSSQDLTQKDEEERMLEDEEGIQMEDEPGLLDDTADDVMTQTEDEKIKTEGGEPAAEEEREENRARGLEEHPDEQDGFDDTEFPENFEDFVTLDELDGTAGEAALDSSEPKKGKVVVVWPVRKTPDLLKELCRLCAPFGRIVKHTASVYRQEAMIELETEETAEEMVRYYKEHKATLWGIPVSISMSFTMKTIESPSGRSIFISCLPTVAPAQQRYTHMNIFHLVKSFGTLTGYFLNKKVGTCYIQFEKAKSAEKIVSYYMRRPCKFWGSLLKVDICRKGDSLIRWRTLELYSLVYKKKQKPVNPVKTEREQANKNATNKSNNSSAADCEGVCGDPACEEKASEDTDEQDKSPLDPYEPEHAVGVNYVIPVTGFFCKLCNVFYSDEKKAKSEHCKSLDHYNNLKVKRGEAAEQTDAQPDQTIE</sequence>
<dbReference type="InterPro" id="IPR003604">
    <property type="entry name" value="Matrin/U1-like-C_Znf_C2H2"/>
</dbReference>
<feature type="compositionally biased region" description="Basic and acidic residues" evidence="7">
    <location>
        <begin position="397"/>
        <end position="430"/>
    </location>
</feature>
<evidence type="ECO:0008006" key="12">
    <source>
        <dbReference type="Google" id="ProtNLM"/>
    </source>
</evidence>
<dbReference type="OrthoDB" id="10072641at2759"/>
<dbReference type="InterPro" id="IPR000690">
    <property type="entry name" value="Matrin/U1-C_Znf_C2H2"/>
</dbReference>
<dbReference type="GO" id="GO:0005634">
    <property type="term" value="C:nucleus"/>
    <property type="evidence" value="ECO:0007669"/>
    <property type="project" value="UniProtKB-SubCell"/>
</dbReference>
<evidence type="ECO:0000259" key="8">
    <source>
        <dbReference type="PROSITE" id="PS50102"/>
    </source>
</evidence>
<evidence type="ECO:0000313" key="10">
    <source>
        <dbReference type="EMBL" id="KAI7812696.1"/>
    </source>
</evidence>
<evidence type="ECO:0000259" key="9">
    <source>
        <dbReference type="PROSITE" id="PS50171"/>
    </source>
</evidence>
<reference evidence="10" key="1">
    <citation type="submission" date="2021-02" db="EMBL/GenBank/DDBJ databases">
        <title>Comparative genomics reveals that relaxation of natural selection precedes convergent phenotypic evolution of cavefish.</title>
        <authorList>
            <person name="Peng Z."/>
        </authorList>
    </citation>
    <scope>NUCLEOTIDE SEQUENCE</scope>
    <source>
        <tissue evidence="10">Muscle</tissue>
    </source>
</reference>
<keyword evidence="2" id="KW-0479">Metal-binding</keyword>
<feature type="compositionally biased region" description="Basic and acidic residues" evidence="7">
    <location>
        <begin position="68"/>
        <end position="93"/>
    </location>
</feature>
<keyword evidence="4" id="KW-0862">Zinc</keyword>
<feature type="domain" description="Matrin-type" evidence="9">
    <location>
        <begin position="804"/>
        <end position="835"/>
    </location>
</feature>